<sequence>MKDSEWNNLYWKITNDLIEEKLFSFDKTLYGDVDFEGNEEEMDKLIEEEGVYHCIHYIMKNRDYTVAELLSYNKVFNEMPALEDFQETDSSNLSMDDCMLITKLHLNAIKQLIVDEFVNESKDNQSESSTSTNIPTKSKLTISLENMNKNKLFALTKSRMRKVLGDFLLEELEINHPVLLKIDALSTMDYINLYKSILTHSLGDLKNLKNELHLYFIFIYADICENTKKFYVEEMGVKKENKIKKVVNNIIKNSNAFEIDESTGKKLNINSIQNLILRWKKVLNIQNKDKLKKLFTDYSDNSDIYKMRMLFSLYHANLLIKIKNENKQIYEEFLKFLQKTIGAKTRLRQLLLGIEVGAIDKKYPLLDLPIYPNEYSELIPLVNIGM</sequence>
<dbReference type="EMBL" id="CAJEWN010001594">
    <property type="protein sequence ID" value="CAD2198701.1"/>
    <property type="molecule type" value="Genomic_DNA"/>
</dbReference>
<protein>
    <submittedName>
        <fullName evidence="1">Uncharacterized protein</fullName>
    </submittedName>
</protein>
<evidence type="ECO:0000313" key="1">
    <source>
        <dbReference type="EMBL" id="CAD2198701.1"/>
    </source>
</evidence>
<evidence type="ECO:0000313" key="2">
    <source>
        <dbReference type="Proteomes" id="UP000580250"/>
    </source>
</evidence>
<dbReference type="AlphaFoldDB" id="A0A6V7XHJ7"/>
<organism evidence="1 2">
    <name type="scientific">Meloidogyne enterolobii</name>
    <name type="common">Root-knot nematode worm</name>
    <name type="synonym">Meloidogyne mayaguensis</name>
    <dbReference type="NCBI Taxonomy" id="390850"/>
    <lineage>
        <taxon>Eukaryota</taxon>
        <taxon>Metazoa</taxon>
        <taxon>Ecdysozoa</taxon>
        <taxon>Nematoda</taxon>
        <taxon>Chromadorea</taxon>
        <taxon>Rhabditida</taxon>
        <taxon>Tylenchina</taxon>
        <taxon>Tylenchomorpha</taxon>
        <taxon>Tylenchoidea</taxon>
        <taxon>Meloidogynidae</taxon>
        <taxon>Meloidogyninae</taxon>
        <taxon>Meloidogyne</taxon>
    </lineage>
</organism>
<dbReference type="Proteomes" id="UP000580250">
    <property type="component" value="Unassembled WGS sequence"/>
</dbReference>
<comment type="caution">
    <text evidence="1">The sequence shown here is derived from an EMBL/GenBank/DDBJ whole genome shotgun (WGS) entry which is preliminary data.</text>
</comment>
<proteinExistence type="predicted"/>
<accession>A0A6V7XHJ7</accession>
<name>A0A6V7XHJ7_MELEN</name>
<gene>
    <name evidence="1" type="ORF">MENT_LOCUS52033</name>
</gene>
<dbReference type="OrthoDB" id="5905661at2759"/>
<reference evidence="1 2" key="1">
    <citation type="submission" date="2020-08" db="EMBL/GenBank/DDBJ databases">
        <authorList>
            <person name="Koutsovoulos G."/>
            <person name="Danchin GJ E."/>
        </authorList>
    </citation>
    <scope>NUCLEOTIDE SEQUENCE [LARGE SCALE GENOMIC DNA]</scope>
</reference>